<evidence type="ECO:0000259" key="7">
    <source>
        <dbReference type="Pfam" id="PF00482"/>
    </source>
</evidence>
<reference evidence="8" key="1">
    <citation type="submission" date="2016-10" db="EMBL/GenBank/DDBJ databases">
        <title>Sequence of Gallionella enrichment culture.</title>
        <authorList>
            <person name="Poehlein A."/>
            <person name="Muehling M."/>
            <person name="Daniel R."/>
        </authorList>
    </citation>
    <scope>NUCLEOTIDE SEQUENCE</scope>
</reference>
<protein>
    <submittedName>
        <fullName evidence="8">Bacterial type II secretion system protein F domain protein</fullName>
    </submittedName>
</protein>
<dbReference type="EMBL" id="MLJW01000296">
    <property type="protein sequence ID" value="OIQ90314.1"/>
    <property type="molecule type" value="Genomic_DNA"/>
</dbReference>
<gene>
    <name evidence="8" type="ORF">GALL_277640</name>
</gene>
<dbReference type="AlphaFoldDB" id="A0A1J5R4D6"/>
<comment type="caution">
    <text evidence="8">The sequence shown here is derived from an EMBL/GenBank/DDBJ whole genome shotgun (WGS) entry which is preliminary data.</text>
</comment>
<keyword evidence="3 6" id="KW-0812">Transmembrane</keyword>
<comment type="subcellular location">
    <subcellularLocation>
        <location evidence="1">Cell membrane</location>
        <topology evidence="1">Multi-pass membrane protein</topology>
    </subcellularLocation>
</comment>
<proteinExistence type="predicted"/>
<evidence type="ECO:0000256" key="2">
    <source>
        <dbReference type="ARBA" id="ARBA00022475"/>
    </source>
</evidence>
<dbReference type="GO" id="GO:0005886">
    <property type="term" value="C:plasma membrane"/>
    <property type="evidence" value="ECO:0007669"/>
    <property type="project" value="UniProtKB-SubCell"/>
</dbReference>
<feature type="domain" description="Type II secretion system protein GspF" evidence="7">
    <location>
        <begin position="157"/>
        <end position="281"/>
    </location>
</feature>
<accession>A0A1J5R4D6</accession>
<evidence type="ECO:0000256" key="5">
    <source>
        <dbReference type="ARBA" id="ARBA00023136"/>
    </source>
</evidence>
<sequence>MSKPGLDPADAVALAGFLGVILAALIWEAVRHARANTPHARIRRRALALTEANRPQAAPDSGGARAAPVPDSRLALLLRTQGRMLSDKGGPWGAPLLALGMVAAALTAAAPVLTLHLSPWLLLPGVPAAALLAGGAGRALIVGRYRQRFLEQFPEALELIIRAVSAGVPAHQAIQMAGEEMAAPLGREFARMGHALHLGMDPGDVLDAAARRIGIADFRFFAVCLQLQRETGGPLAETLENLAYVIRVRRDTRLKTRALTAQSRAASKVISLVPFALVGVLELGNSHYLDILFFTAPGQRLLWVAAGLLFLGLAVINHMARLEI</sequence>
<keyword evidence="5 6" id="KW-0472">Membrane</keyword>
<dbReference type="PANTHER" id="PTHR35007">
    <property type="entry name" value="INTEGRAL MEMBRANE PROTEIN-RELATED"/>
    <property type="match status" value="1"/>
</dbReference>
<dbReference type="Pfam" id="PF00482">
    <property type="entry name" value="T2SSF"/>
    <property type="match status" value="1"/>
</dbReference>
<feature type="transmembrane region" description="Helical" evidence="6">
    <location>
        <begin position="120"/>
        <end position="141"/>
    </location>
</feature>
<evidence type="ECO:0000313" key="8">
    <source>
        <dbReference type="EMBL" id="OIQ90314.1"/>
    </source>
</evidence>
<evidence type="ECO:0000256" key="4">
    <source>
        <dbReference type="ARBA" id="ARBA00022989"/>
    </source>
</evidence>
<organism evidence="8">
    <name type="scientific">mine drainage metagenome</name>
    <dbReference type="NCBI Taxonomy" id="410659"/>
    <lineage>
        <taxon>unclassified sequences</taxon>
        <taxon>metagenomes</taxon>
        <taxon>ecological metagenomes</taxon>
    </lineage>
</organism>
<feature type="transmembrane region" description="Helical" evidence="6">
    <location>
        <begin position="301"/>
        <end position="320"/>
    </location>
</feature>
<dbReference type="Gene3D" id="1.20.81.30">
    <property type="entry name" value="Type II secretion system (T2SS), domain F"/>
    <property type="match status" value="1"/>
</dbReference>
<keyword evidence="2" id="KW-1003">Cell membrane</keyword>
<keyword evidence="4 6" id="KW-1133">Transmembrane helix</keyword>
<feature type="transmembrane region" description="Helical" evidence="6">
    <location>
        <begin position="12"/>
        <end position="30"/>
    </location>
</feature>
<evidence type="ECO:0000256" key="3">
    <source>
        <dbReference type="ARBA" id="ARBA00022692"/>
    </source>
</evidence>
<dbReference type="InterPro" id="IPR018076">
    <property type="entry name" value="T2SS_GspF_dom"/>
</dbReference>
<evidence type="ECO:0000256" key="6">
    <source>
        <dbReference type="SAM" id="Phobius"/>
    </source>
</evidence>
<feature type="transmembrane region" description="Helical" evidence="6">
    <location>
        <begin position="92"/>
        <end position="114"/>
    </location>
</feature>
<name>A0A1J5R4D6_9ZZZZ</name>
<dbReference type="InterPro" id="IPR042094">
    <property type="entry name" value="T2SS_GspF_sf"/>
</dbReference>
<evidence type="ECO:0000256" key="1">
    <source>
        <dbReference type="ARBA" id="ARBA00004651"/>
    </source>
</evidence>
<feature type="transmembrane region" description="Helical" evidence="6">
    <location>
        <begin position="265"/>
        <end position="281"/>
    </location>
</feature>
<dbReference type="PANTHER" id="PTHR35007:SF1">
    <property type="entry name" value="PILUS ASSEMBLY PROTEIN"/>
    <property type="match status" value="1"/>
</dbReference>